<dbReference type="AlphaFoldDB" id="A0A2G9ZQ83"/>
<comment type="caution">
    <text evidence="2">The sequence shown here is derived from an EMBL/GenBank/DDBJ whole genome shotgun (WGS) entry which is preliminary data.</text>
</comment>
<evidence type="ECO:0000256" key="1">
    <source>
        <dbReference type="SAM" id="MobiDB-lite"/>
    </source>
</evidence>
<dbReference type="EMBL" id="PCSE01000073">
    <property type="protein sequence ID" value="PIP34508.1"/>
    <property type="molecule type" value="Genomic_DNA"/>
</dbReference>
<feature type="region of interest" description="Disordered" evidence="1">
    <location>
        <begin position="42"/>
        <end position="62"/>
    </location>
</feature>
<accession>A0A2G9ZQ83</accession>
<dbReference type="Proteomes" id="UP000231408">
    <property type="component" value="Unassembled WGS sequence"/>
</dbReference>
<organism evidence="2 3">
    <name type="scientific">Candidatus Falkowbacteria bacterium CG23_combo_of_CG06-09_8_20_14_all_41_10</name>
    <dbReference type="NCBI Taxonomy" id="1974571"/>
    <lineage>
        <taxon>Bacteria</taxon>
        <taxon>Candidatus Falkowiibacteriota</taxon>
    </lineage>
</organism>
<evidence type="ECO:0000313" key="2">
    <source>
        <dbReference type="EMBL" id="PIP34508.1"/>
    </source>
</evidence>
<sequence>MKTMTAKIKEAMPKLKGEMAKTGLKYRETKYLGYDAIFSEMPNPVPAPPSTPTKRKTGGMGGGYGNNVVTPLPKMAQPYVKTITACQAILVKNFVVTGS</sequence>
<protein>
    <submittedName>
        <fullName evidence="2">Uncharacterized protein</fullName>
    </submittedName>
</protein>
<gene>
    <name evidence="2" type="ORF">COX21_02540</name>
</gene>
<evidence type="ECO:0000313" key="3">
    <source>
        <dbReference type="Proteomes" id="UP000231408"/>
    </source>
</evidence>
<name>A0A2G9ZQ83_9BACT</name>
<proteinExistence type="predicted"/>
<feature type="non-terminal residue" evidence="2">
    <location>
        <position position="99"/>
    </location>
</feature>
<reference evidence="2 3" key="1">
    <citation type="submission" date="2017-09" db="EMBL/GenBank/DDBJ databases">
        <title>Depth-based differentiation of microbial function through sediment-hosted aquifers and enrichment of novel symbionts in the deep terrestrial subsurface.</title>
        <authorList>
            <person name="Probst A.J."/>
            <person name="Ladd B."/>
            <person name="Jarett J.K."/>
            <person name="Geller-Mcgrath D.E."/>
            <person name="Sieber C.M."/>
            <person name="Emerson J.B."/>
            <person name="Anantharaman K."/>
            <person name="Thomas B.C."/>
            <person name="Malmstrom R."/>
            <person name="Stieglmeier M."/>
            <person name="Klingl A."/>
            <person name="Woyke T."/>
            <person name="Ryan C.M."/>
            <person name="Banfield J.F."/>
        </authorList>
    </citation>
    <scope>NUCLEOTIDE SEQUENCE [LARGE SCALE GENOMIC DNA]</scope>
    <source>
        <strain evidence="2">CG23_combo_of_CG06-09_8_20_14_all_41_10</strain>
    </source>
</reference>